<organism evidence="1 2">
    <name type="scientific">Acrasis kona</name>
    <dbReference type="NCBI Taxonomy" id="1008807"/>
    <lineage>
        <taxon>Eukaryota</taxon>
        <taxon>Discoba</taxon>
        <taxon>Heterolobosea</taxon>
        <taxon>Tetramitia</taxon>
        <taxon>Eutetramitia</taxon>
        <taxon>Acrasidae</taxon>
        <taxon>Acrasis</taxon>
    </lineage>
</organism>
<evidence type="ECO:0000313" key="1">
    <source>
        <dbReference type="EMBL" id="KAL0480816.1"/>
    </source>
</evidence>
<reference evidence="1 2" key="1">
    <citation type="submission" date="2024-03" db="EMBL/GenBank/DDBJ databases">
        <title>The Acrasis kona genome and developmental transcriptomes reveal deep origins of eukaryotic multicellular pathways.</title>
        <authorList>
            <person name="Sheikh S."/>
            <person name="Fu C.-J."/>
            <person name="Brown M.W."/>
            <person name="Baldauf S.L."/>
        </authorList>
    </citation>
    <scope>NUCLEOTIDE SEQUENCE [LARGE SCALE GENOMIC DNA]</scope>
    <source>
        <strain evidence="1 2">ATCC MYA-3509</strain>
    </source>
</reference>
<accession>A0AAW2YVI9</accession>
<gene>
    <name evidence="1" type="ORF">AKO1_002691</name>
</gene>
<evidence type="ECO:0000313" key="2">
    <source>
        <dbReference type="Proteomes" id="UP001431209"/>
    </source>
</evidence>
<sequence>MYITIQSNGNAYFSFISYGIGNVFITLEQSEHQPEQLKKIIQNHFRRVKDVNICVAIAELDWISKTDVFLRGFRVECHYQEYITHFNNITYNFFCATYDNAAHRMDRYNLKYEFPLKVGQTVMGTKPELVDSHLPFYLSYWPPKGCLDLLVCCGDACYFTLVGRE</sequence>
<comment type="caution">
    <text evidence="1">The sequence shown here is derived from an EMBL/GenBank/DDBJ whole genome shotgun (WGS) entry which is preliminary data.</text>
</comment>
<dbReference type="AlphaFoldDB" id="A0AAW2YVI9"/>
<protein>
    <submittedName>
        <fullName evidence="1">Uncharacterized protein</fullName>
    </submittedName>
</protein>
<proteinExistence type="predicted"/>
<dbReference type="Proteomes" id="UP001431209">
    <property type="component" value="Unassembled WGS sequence"/>
</dbReference>
<dbReference type="EMBL" id="JAOPGA020000688">
    <property type="protein sequence ID" value="KAL0480816.1"/>
    <property type="molecule type" value="Genomic_DNA"/>
</dbReference>
<name>A0AAW2YVI9_9EUKA</name>
<keyword evidence="2" id="KW-1185">Reference proteome</keyword>